<reference evidence="2" key="1">
    <citation type="submission" date="2020-03" db="EMBL/GenBank/DDBJ databases">
        <title>Draft sequencing of Paenibacilllus sp. S3N08.</title>
        <authorList>
            <person name="Kim D.-U."/>
        </authorList>
    </citation>
    <scope>NUCLEOTIDE SEQUENCE</scope>
    <source>
        <strain evidence="2">S3N08</strain>
    </source>
</reference>
<name>A0ABX0JG20_9BACL</name>
<protein>
    <submittedName>
        <fullName evidence="2">DUF3825 domain-containing protein</fullName>
    </submittedName>
</protein>
<dbReference type="EMBL" id="JAAOIW010000016">
    <property type="protein sequence ID" value="NHN34204.1"/>
    <property type="molecule type" value="Genomic_DNA"/>
</dbReference>
<dbReference type="Pfam" id="PF12873">
    <property type="entry name" value="DUF3825"/>
    <property type="match status" value="1"/>
</dbReference>
<organism evidence="2 3">
    <name type="scientific">Paenibacillus agricola</name>
    <dbReference type="NCBI Taxonomy" id="2716264"/>
    <lineage>
        <taxon>Bacteria</taxon>
        <taxon>Bacillati</taxon>
        <taxon>Bacillota</taxon>
        <taxon>Bacilli</taxon>
        <taxon>Bacillales</taxon>
        <taxon>Paenibacillaceae</taxon>
        <taxon>Paenibacillus</taxon>
    </lineage>
</organism>
<evidence type="ECO:0000259" key="1">
    <source>
        <dbReference type="Pfam" id="PF12873"/>
    </source>
</evidence>
<dbReference type="RefSeq" id="WP_166154894.1">
    <property type="nucleotide sequence ID" value="NZ_JAAOIW010000016.1"/>
</dbReference>
<sequence>MKLYKSLFKRFNKQNNDEVFAAFTYNGKIGETWEKPFEQLTVIAKKEDWNFSSEELKRRHNQKYPILTNFLNNTFLRVLDLNLIAFSEDGEKACFNTGLQTRDDQDIFATFFKNKESKKFKAPDWTFFTFAESYSQKLKPFKPLPDIATYISDPTDLIFDLSYGDGQIEVNYKHIIDENQDRLPEILHNNERLALISLKGAIESLYDRIRRNYKVAIPHWYENEIQLLLPLNLMSDTKADIALVIEKDKSRKIYRAKTILTMDMAYIDARLITAPDRDWLNP</sequence>
<gene>
    <name evidence="2" type="ORF">G9U52_30760</name>
</gene>
<comment type="caution">
    <text evidence="2">The sequence shown here is derived from an EMBL/GenBank/DDBJ whole genome shotgun (WGS) entry which is preliminary data.</text>
</comment>
<proteinExistence type="predicted"/>
<feature type="domain" description="DUF3825" evidence="1">
    <location>
        <begin position="40"/>
        <end position="279"/>
    </location>
</feature>
<accession>A0ABX0JG20</accession>
<evidence type="ECO:0000313" key="3">
    <source>
        <dbReference type="Proteomes" id="UP001165962"/>
    </source>
</evidence>
<dbReference type="InterPro" id="IPR024437">
    <property type="entry name" value="DUF3825"/>
</dbReference>
<keyword evidence="3" id="KW-1185">Reference proteome</keyword>
<dbReference type="Proteomes" id="UP001165962">
    <property type="component" value="Unassembled WGS sequence"/>
</dbReference>
<evidence type="ECO:0000313" key="2">
    <source>
        <dbReference type="EMBL" id="NHN34204.1"/>
    </source>
</evidence>